<dbReference type="EMBL" id="UGZE01000001">
    <property type="protein sequence ID" value="SUJ07998.1"/>
    <property type="molecule type" value="Genomic_DNA"/>
</dbReference>
<name>A0A380BXR8_9STAP</name>
<dbReference type="RefSeq" id="WP_172606409.1">
    <property type="nucleotide sequence ID" value="NZ_BKAV01000016.1"/>
</dbReference>
<evidence type="ECO:0000313" key="3">
    <source>
        <dbReference type="Proteomes" id="UP000254956"/>
    </source>
</evidence>
<dbReference type="EMBL" id="BKAV01000016">
    <property type="protein sequence ID" value="GEQ00542.1"/>
    <property type="molecule type" value="Genomic_DNA"/>
</dbReference>
<evidence type="ECO:0000313" key="1">
    <source>
        <dbReference type="EMBL" id="GEQ00542.1"/>
    </source>
</evidence>
<sequence length="53" mass="6328">MSTLNELFQQLNYWKSYKPVNTASSILRVNKIRQYENKISAHIYAKFNMNDES</sequence>
<dbReference type="AlphaFoldDB" id="A0A380BXR8"/>
<protein>
    <submittedName>
        <fullName evidence="2">Uncharacterized protein</fullName>
    </submittedName>
</protein>
<accession>A0A380BXR8</accession>
<dbReference type="Proteomes" id="UP000321598">
    <property type="component" value="Unassembled WGS sequence"/>
</dbReference>
<reference evidence="2 3" key="1">
    <citation type="submission" date="2018-06" db="EMBL/GenBank/DDBJ databases">
        <authorList>
            <consortium name="Pathogen Informatics"/>
            <person name="Doyle S."/>
        </authorList>
    </citation>
    <scope>NUCLEOTIDE SEQUENCE [LARGE SCALE GENOMIC DNA]</scope>
    <source>
        <strain evidence="2 3">NCTC12413</strain>
    </source>
</reference>
<evidence type="ECO:0000313" key="4">
    <source>
        <dbReference type="Proteomes" id="UP000321598"/>
    </source>
</evidence>
<proteinExistence type="predicted"/>
<keyword evidence="4" id="KW-1185">Reference proteome</keyword>
<dbReference type="Proteomes" id="UP000254956">
    <property type="component" value="Unassembled WGS sequence"/>
</dbReference>
<reference evidence="1 4" key="2">
    <citation type="submission" date="2019-07" db="EMBL/GenBank/DDBJ databases">
        <title>Whole genome shotgun sequence of Staphylococcus arlettae NBRC 109765.</title>
        <authorList>
            <person name="Hosoyama A."/>
            <person name="Uohara A."/>
            <person name="Ohji S."/>
            <person name="Ichikawa N."/>
        </authorList>
    </citation>
    <scope>NUCLEOTIDE SEQUENCE [LARGE SCALE GENOMIC DNA]</scope>
    <source>
        <strain evidence="1 4">NBRC 109765</strain>
    </source>
</reference>
<evidence type="ECO:0000313" key="2">
    <source>
        <dbReference type="EMBL" id="SUJ07998.1"/>
    </source>
</evidence>
<gene>
    <name evidence="2" type="ORF">NCTC12413_00231</name>
    <name evidence="1" type="ORF">SAR03_15790</name>
</gene>
<organism evidence="2 3">
    <name type="scientific">Staphylococcus arlettae</name>
    <dbReference type="NCBI Taxonomy" id="29378"/>
    <lineage>
        <taxon>Bacteria</taxon>
        <taxon>Bacillati</taxon>
        <taxon>Bacillota</taxon>
        <taxon>Bacilli</taxon>
        <taxon>Bacillales</taxon>
        <taxon>Staphylococcaceae</taxon>
        <taxon>Staphylococcus</taxon>
    </lineage>
</organism>